<evidence type="ECO:0000313" key="1">
    <source>
        <dbReference type="EMBL" id="QHF16952.1"/>
    </source>
</evidence>
<geneLocation type="chloroplast" evidence="1"/>
<dbReference type="EMBL" id="MN315508">
    <property type="protein sequence ID" value="QHF16952.1"/>
    <property type="molecule type" value="Genomic_DNA"/>
</dbReference>
<sequence length="15" mass="1886">MELRHNQTRTNKMLN</sequence>
<reference evidence="1" key="2">
    <citation type="submission" date="2019-08" db="EMBL/GenBank/DDBJ databases">
        <authorList>
            <person name="Xiang S."/>
        </authorList>
    </citation>
    <scope>NUCLEOTIDE SEQUENCE</scope>
    <source>
        <tissue evidence="1">BS_3b</tissue>
    </source>
</reference>
<keyword evidence="1" id="KW-0934">Plastid</keyword>
<reference evidence="1" key="1">
    <citation type="journal article" date="2019" name="Mitochondrial DNA Part B Resour">
        <title>Complete chloroplast genome sequence of Bougainvillea Spectabilis (Nyctaginaceae).</title>
        <authorList>
            <person name="Wang N."/>
            <person name="Qiu M.-Y."/>
            <person name="Yang Y."/>
            <person name="Li J.-W."/>
            <person name="Zou X.-X."/>
        </authorList>
    </citation>
    <scope>NUCLEOTIDE SEQUENCE</scope>
    <source>
        <tissue evidence="1">BS_3b</tissue>
    </source>
</reference>
<organism evidence="1">
    <name type="scientific">Bougainvillea spectabilis</name>
    <dbReference type="NCBI Taxonomy" id="146096"/>
    <lineage>
        <taxon>Eukaryota</taxon>
        <taxon>Viridiplantae</taxon>
        <taxon>Streptophyta</taxon>
        <taxon>Embryophyta</taxon>
        <taxon>Tracheophyta</taxon>
        <taxon>Spermatophyta</taxon>
        <taxon>Magnoliopsida</taxon>
        <taxon>eudicotyledons</taxon>
        <taxon>Gunneridae</taxon>
        <taxon>Pentapetalae</taxon>
        <taxon>Caryophyllales</taxon>
        <taxon>Nyctaginaceae</taxon>
        <taxon>Bougainvillea</taxon>
    </lineage>
</organism>
<gene>
    <name evidence="1" type="primary">psbL</name>
</gene>
<accession>A0A6B9QJK4</accession>
<keyword evidence="1" id="KW-0150">Chloroplast</keyword>
<proteinExistence type="predicted"/>
<name>A0A6B9QJK4_9CARY</name>
<protein>
    <submittedName>
        <fullName evidence="1">Photosystem II protein L</fullName>
    </submittedName>
</protein>